<feature type="domain" description="YknX-like C-terminal permuted SH3-like" evidence="6">
    <location>
        <begin position="288"/>
        <end position="359"/>
    </location>
</feature>
<dbReference type="SUPFAM" id="SSF111369">
    <property type="entry name" value="HlyD-like secretion proteins"/>
    <property type="match status" value="1"/>
</dbReference>
<dbReference type="Pfam" id="PF25917">
    <property type="entry name" value="BSH_RND"/>
    <property type="match status" value="1"/>
</dbReference>
<dbReference type="Proteomes" id="UP000315369">
    <property type="component" value="Unassembled WGS sequence"/>
</dbReference>
<dbReference type="InterPro" id="IPR058625">
    <property type="entry name" value="MdtA-like_BSH"/>
</dbReference>
<dbReference type="Gene3D" id="1.10.287.470">
    <property type="entry name" value="Helix hairpin bin"/>
    <property type="match status" value="1"/>
</dbReference>
<dbReference type="Pfam" id="PF25989">
    <property type="entry name" value="YknX_C"/>
    <property type="match status" value="1"/>
</dbReference>
<comment type="similarity">
    <text evidence="1">Belongs to the membrane fusion protein (MFP) (TC 8.A.1) family.</text>
</comment>
<organism evidence="7 8">
    <name type="scientific">Myxococcus llanfairpwllgwyngyllgogerychwyrndrobwllllantysiliogogogochensis</name>
    <dbReference type="NCBI Taxonomy" id="2590453"/>
    <lineage>
        <taxon>Bacteria</taxon>
        <taxon>Pseudomonadati</taxon>
        <taxon>Myxococcota</taxon>
        <taxon>Myxococcia</taxon>
        <taxon>Myxococcales</taxon>
        <taxon>Cystobacterineae</taxon>
        <taxon>Myxococcaceae</taxon>
        <taxon>Myxococcus</taxon>
    </lineage>
</organism>
<dbReference type="RefSeq" id="WP_141645843.1">
    <property type="nucleotide sequence ID" value="NZ_VIFM01000140.1"/>
</dbReference>
<comment type="caution">
    <text evidence="7">The sequence shown here is derived from an EMBL/GenBank/DDBJ whole genome shotgun (WGS) entry which is preliminary data.</text>
</comment>
<dbReference type="Pfam" id="PF25876">
    <property type="entry name" value="HH_MFP_RND"/>
    <property type="match status" value="1"/>
</dbReference>
<evidence type="ECO:0000313" key="8">
    <source>
        <dbReference type="Proteomes" id="UP000315369"/>
    </source>
</evidence>
<dbReference type="Gene3D" id="2.40.30.170">
    <property type="match status" value="1"/>
</dbReference>
<feature type="region of interest" description="Disordered" evidence="3">
    <location>
        <begin position="355"/>
        <end position="378"/>
    </location>
</feature>
<feature type="domain" description="Multidrug resistance protein MdtA-like barrel-sandwich hybrid" evidence="5">
    <location>
        <begin position="66"/>
        <end position="196"/>
    </location>
</feature>
<dbReference type="GO" id="GO:0015562">
    <property type="term" value="F:efflux transmembrane transporter activity"/>
    <property type="evidence" value="ECO:0007669"/>
    <property type="project" value="TreeGrafter"/>
</dbReference>
<feature type="coiled-coil region" evidence="2">
    <location>
        <begin position="142"/>
        <end position="169"/>
    </location>
</feature>
<gene>
    <name evidence="7" type="ORF">FJV41_29130</name>
</gene>
<keyword evidence="8" id="KW-1185">Reference proteome</keyword>
<evidence type="ECO:0000259" key="6">
    <source>
        <dbReference type="Pfam" id="PF25989"/>
    </source>
</evidence>
<sequence>MRLVRTWCAVALALAGCKGSKEGDGPQGGQAGAGTALSVQTLALSPGEVQEAGEYVGTLISRSSISLYPQVAGYVQAIPVRPGSRAQRNEVLLVVDPRREQAGLRATQAQRASALAQREFARRTRERSAQLLKEGLQSRQDYDQAVAQAQQAEASARAIEAQIQSQRVQLGFYEVSAPFAGVVGDIPVKVGDYVTPQTRLTSLDQSKVLELSVQVPVDRAQRVQVGKTPLEVLDTEGKVLVSAPAFFVAPTPAATTQLVEVKAAFENTGRLRAGQLVRARVVYASREALTVPTVAVTQISSQSFVYLVGSADGGTVAQRTPLDVGEVTGNDYEVTGGLDAGAQVVVTGLQLLRDGQPIKPTPAKPEGQGVGGASDAGQ</sequence>
<evidence type="ECO:0000259" key="5">
    <source>
        <dbReference type="Pfam" id="PF25917"/>
    </source>
</evidence>
<name>A0A540WTS4_9BACT</name>
<evidence type="ECO:0000313" key="7">
    <source>
        <dbReference type="EMBL" id="TQF12406.1"/>
    </source>
</evidence>
<feature type="compositionally biased region" description="Gly residues" evidence="3">
    <location>
        <begin position="368"/>
        <end position="378"/>
    </location>
</feature>
<dbReference type="InterPro" id="IPR058637">
    <property type="entry name" value="YknX-like_C"/>
</dbReference>
<accession>A0A540WTS4</accession>
<dbReference type="Gene3D" id="2.40.420.20">
    <property type="match status" value="1"/>
</dbReference>
<protein>
    <submittedName>
        <fullName evidence="7">Efflux RND transporter periplasmic adaptor subunit</fullName>
    </submittedName>
</protein>
<feature type="domain" description="Multidrug resistance protein MdtA-like alpha-helical hairpin" evidence="4">
    <location>
        <begin position="106"/>
        <end position="171"/>
    </location>
</feature>
<dbReference type="InterPro" id="IPR058624">
    <property type="entry name" value="MdtA-like_HH"/>
</dbReference>
<evidence type="ECO:0000256" key="3">
    <source>
        <dbReference type="SAM" id="MobiDB-lite"/>
    </source>
</evidence>
<dbReference type="InterPro" id="IPR006143">
    <property type="entry name" value="RND_pump_MFP"/>
</dbReference>
<dbReference type="PROSITE" id="PS51257">
    <property type="entry name" value="PROKAR_LIPOPROTEIN"/>
    <property type="match status" value="1"/>
</dbReference>
<dbReference type="EMBL" id="VIFM01000140">
    <property type="protein sequence ID" value="TQF12406.1"/>
    <property type="molecule type" value="Genomic_DNA"/>
</dbReference>
<dbReference type="OrthoDB" id="5379451at2"/>
<dbReference type="PANTHER" id="PTHR30469">
    <property type="entry name" value="MULTIDRUG RESISTANCE PROTEIN MDTA"/>
    <property type="match status" value="1"/>
</dbReference>
<dbReference type="GO" id="GO:1990281">
    <property type="term" value="C:efflux pump complex"/>
    <property type="evidence" value="ECO:0007669"/>
    <property type="project" value="TreeGrafter"/>
</dbReference>
<proteinExistence type="inferred from homology"/>
<evidence type="ECO:0000256" key="1">
    <source>
        <dbReference type="ARBA" id="ARBA00009477"/>
    </source>
</evidence>
<evidence type="ECO:0000256" key="2">
    <source>
        <dbReference type="SAM" id="Coils"/>
    </source>
</evidence>
<evidence type="ECO:0000259" key="4">
    <source>
        <dbReference type="Pfam" id="PF25876"/>
    </source>
</evidence>
<keyword evidence="2" id="KW-0175">Coiled coil</keyword>
<reference evidence="7 8" key="1">
    <citation type="submission" date="2019-06" db="EMBL/GenBank/DDBJ databases">
        <authorList>
            <person name="Livingstone P."/>
            <person name="Whitworth D."/>
        </authorList>
    </citation>
    <scope>NUCLEOTIDE SEQUENCE [LARGE SCALE GENOMIC DNA]</scope>
    <source>
        <strain evidence="7 8">AM401</strain>
    </source>
</reference>
<dbReference type="Gene3D" id="2.40.50.100">
    <property type="match status" value="1"/>
</dbReference>
<dbReference type="AlphaFoldDB" id="A0A540WTS4"/>
<dbReference type="NCBIfam" id="TIGR01730">
    <property type="entry name" value="RND_mfp"/>
    <property type="match status" value="1"/>
</dbReference>
<dbReference type="PANTHER" id="PTHR30469:SF39">
    <property type="entry name" value="SLL0180 PROTEIN"/>
    <property type="match status" value="1"/>
</dbReference>